<evidence type="ECO:0000256" key="4">
    <source>
        <dbReference type="ARBA" id="ARBA00022617"/>
    </source>
</evidence>
<dbReference type="PANTHER" id="PTHR46206:SF5">
    <property type="entry name" value="P450, PUTATIVE (EUROFUNG)-RELATED"/>
    <property type="match status" value="1"/>
</dbReference>
<dbReference type="InterPro" id="IPR001128">
    <property type="entry name" value="Cyt_P450"/>
</dbReference>
<dbReference type="GO" id="GO:0020037">
    <property type="term" value="F:heme binding"/>
    <property type="evidence" value="ECO:0007669"/>
    <property type="project" value="InterPro"/>
</dbReference>
<protein>
    <recommendedName>
        <fullName evidence="14">Cytochrome P450</fullName>
    </recommendedName>
</protein>
<evidence type="ECO:0000256" key="8">
    <source>
        <dbReference type="ARBA" id="ARBA00023002"/>
    </source>
</evidence>
<keyword evidence="7" id="KW-1133">Transmembrane helix</keyword>
<keyword evidence="13" id="KW-1185">Reference proteome</keyword>
<dbReference type="GO" id="GO:0016705">
    <property type="term" value="F:oxidoreductase activity, acting on paired donors, with incorporation or reduction of molecular oxygen"/>
    <property type="evidence" value="ECO:0007669"/>
    <property type="project" value="InterPro"/>
</dbReference>
<dbReference type="GO" id="GO:0004497">
    <property type="term" value="F:monooxygenase activity"/>
    <property type="evidence" value="ECO:0007669"/>
    <property type="project" value="UniProtKB-KW"/>
</dbReference>
<dbReference type="EMBL" id="JAWHQM010000013">
    <property type="protein sequence ID" value="KAK5629991.1"/>
    <property type="molecule type" value="Genomic_DNA"/>
</dbReference>
<keyword evidence="4" id="KW-0349">Heme</keyword>
<dbReference type="PANTHER" id="PTHR46206">
    <property type="entry name" value="CYTOCHROME P450"/>
    <property type="match status" value="1"/>
</dbReference>
<name>A0AAN7Z9F4_9PEZI</name>
<dbReference type="Pfam" id="PF00067">
    <property type="entry name" value="p450"/>
    <property type="match status" value="1"/>
</dbReference>
<dbReference type="SUPFAM" id="SSF48264">
    <property type="entry name" value="Cytochrome P450"/>
    <property type="match status" value="1"/>
</dbReference>
<evidence type="ECO:0000313" key="12">
    <source>
        <dbReference type="EMBL" id="KAK5629991.1"/>
    </source>
</evidence>
<dbReference type="CDD" id="cd11041">
    <property type="entry name" value="CYP503A1-like"/>
    <property type="match status" value="1"/>
</dbReference>
<organism evidence="12 13">
    <name type="scientific">Xylaria bambusicola</name>
    <dbReference type="NCBI Taxonomy" id="326684"/>
    <lineage>
        <taxon>Eukaryota</taxon>
        <taxon>Fungi</taxon>
        <taxon>Dikarya</taxon>
        <taxon>Ascomycota</taxon>
        <taxon>Pezizomycotina</taxon>
        <taxon>Sordariomycetes</taxon>
        <taxon>Xylariomycetidae</taxon>
        <taxon>Xylariales</taxon>
        <taxon>Xylariaceae</taxon>
        <taxon>Xylaria</taxon>
    </lineage>
</organism>
<keyword evidence="8" id="KW-0560">Oxidoreductase</keyword>
<evidence type="ECO:0000256" key="9">
    <source>
        <dbReference type="ARBA" id="ARBA00023004"/>
    </source>
</evidence>
<keyword evidence="9" id="KW-0408">Iron</keyword>
<dbReference type="GO" id="GO:0005506">
    <property type="term" value="F:iron ion binding"/>
    <property type="evidence" value="ECO:0007669"/>
    <property type="project" value="InterPro"/>
</dbReference>
<evidence type="ECO:0000313" key="13">
    <source>
        <dbReference type="Proteomes" id="UP001305414"/>
    </source>
</evidence>
<dbReference type="GO" id="GO:0016020">
    <property type="term" value="C:membrane"/>
    <property type="evidence" value="ECO:0007669"/>
    <property type="project" value="UniProtKB-SubCell"/>
</dbReference>
<evidence type="ECO:0000256" key="6">
    <source>
        <dbReference type="ARBA" id="ARBA00022723"/>
    </source>
</evidence>
<reference evidence="12 13" key="1">
    <citation type="submission" date="2023-10" db="EMBL/GenBank/DDBJ databases">
        <title>Draft genome sequence of Xylaria bambusicola isolate GMP-LS, the root and basal stem rot pathogen of sugarcane in Indonesia.</title>
        <authorList>
            <person name="Selvaraj P."/>
            <person name="Muralishankar V."/>
            <person name="Muruganantham S."/>
            <person name="Sp S."/>
            <person name="Haryani S."/>
            <person name="Lau K.J.X."/>
            <person name="Naqvi N.I."/>
        </authorList>
    </citation>
    <scope>NUCLEOTIDE SEQUENCE [LARGE SCALE GENOMIC DNA]</scope>
    <source>
        <strain evidence="12">GMP-LS</strain>
    </source>
</reference>
<accession>A0AAN7Z9F4</accession>
<evidence type="ECO:0000256" key="7">
    <source>
        <dbReference type="ARBA" id="ARBA00022989"/>
    </source>
</evidence>
<proteinExistence type="inferred from homology"/>
<evidence type="ECO:0000256" key="11">
    <source>
        <dbReference type="ARBA" id="ARBA00023136"/>
    </source>
</evidence>
<comment type="similarity">
    <text evidence="3">Belongs to the cytochrome P450 family.</text>
</comment>
<evidence type="ECO:0000256" key="2">
    <source>
        <dbReference type="ARBA" id="ARBA00004370"/>
    </source>
</evidence>
<evidence type="ECO:0008006" key="14">
    <source>
        <dbReference type="Google" id="ProtNLM"/>
    </source>
</evidence>
<keyword evidence="11" id="KW-0472">Membrane</keyword>
<evidence type="ECO:0000256" key="3">
    <source>
        <dbReference type="ARBA" id="ARBA00010617"/>
    </source>
</evidence>
<keyword evidence="6" id="KW-0479">Metal-binding</keyword>
<evidence type="ECO:0000256" key="1">
    <source>
        <dbReference type="ARBA" id="ARBA00001971"/>
    </source>
</evidence>
<dbReference type="Gene3D" id="1.10.630.10">
    <property type="entry name" value="Cytochrome P450"/>
    <property type="match status" value="1"/>
</dbReference>
<comment type="cofactor">
    <cofactor evidence="1">
        <name>heme</name>
        <dbReference type="ChEBI" id="CHEBI:30413"/>
    </cofactor>
</comment>
<keyword evidence="10" id="KW-0503">Monooxygenase</keyword>
<gene>
    <name evidence="12" type="ORF">RRF57_005706</name>
</gene>
<dbReference type="Proteomes" id="UP001305414">
    <property type="component" value="Unassembled WGS sequence"/>
</dbReference>
<dbReference type="AlphaFoldDB" id="A0AAN7Z9F4"/>
<keyword evidence="5" id="KW-0812">Transmembrane</keyword>
<comment type="subcellular location">
    <subcellularLocation>
        <location evidence="2">Membrane</location>
    </subcellularLocation>
</comment>
<comment type="caution">
    <text evidence="12">The sequence shown here is derived from an EMBL/GenBank/DDBJ whole genome shotgun (WGS) entry which is preliminary data.</text>
</comment>
<evidence type="ECO:0000256" key="10">
    <source>
        <dbReference type="ARBA" id="ARBA00023033"/>
    </source>
</evidence>
<evidence type="ECO:0000256" key="5">
    <source>
        <dbReference type="ARBA" id="ARBA00022692"/>
    </source>
</evidence>
<dbReference type="InterPro" id="IPR036396">
    <property type="entry name" value="Cyt_P450_sf"/>
</dbReference>
<sequence>MNGLDVHENMIANGIIHTKAIQIGLRSHLPEFYEQLSGIITNCFDENFNTAKAPGQEWVHLSIFSVAKNIITATNAFVFFGPQLASNPVFLKAARDYPEDLFFMAETLRLVPSLLHPCLTPILKRYQRGLKIMVEHITPSVEERLHQERIPSPYRKANREKPRDCIQFFIDSNSREGEWTADKIVQVLLGVWFAGVHQPAMSIAYVLEDLSQNPQYVELLRDELSSTYQDTKDIETKVNTASLIENRPFLDAFLKESSRLRPSDSISVRRKVLEPFTFQDGTHLLAGDVVCLPSQAIMLDDEIYPDSTKFWPWRFLRADSEDISPKRLRCTSRFTTADSTYPRWSLGRHSW</sequence>